<dbReference type="OMA" id="KHDNKYK"/>
<evidence type="ECO:0000313" key="7">
    <source>
        <dbReference type="Proteomes" id="UP000694845"/>
    </source>
</evidence>
<comment type="similarity">
    <text evidence="1">Belongs to the H-rev107 family.</text>
</comment>
<keyword evidence="5" id="KW-0472">Membrane</keyword>
<dbReference type="KEGG" id="aplc:110989105"/>
<sequence length="194" mass="21263">MASNNHFGMVGRWYEPNSQDLNALEKTVLQGDRLEFSRDDLYSHWGIYVGRYRGIEHAVIHFGMFEGGAAFSKKKTSGSAVSARTKPKVRADSIREVLGTSGKVRINNSKDKEKDPLSVAVIVDSATEMHREQVEIDYDLFESNCEHFVNFCRYDHAVSDQADAAKDVVAIGVAGLAVGAIAGVAVALTKALKQ</sequence>
<dbReference type="OrthoDB" id="421951at2759"/>
<dbReference type="InterPro" id="IPR051496">
    <property type="entry name" value="H-rev107_PLA/AT"/>
</dbReference>
<evidence type="ECO:0000313" key="8">
    <source>
        <dbReference type="RefSeq" id="XP_022108931.1"/>
    </source>
</evidence>
<evidence type="ECO:0000256" key="4">
    <source>
        <dbReference type="ARBA" id="ARBA00023098"/>
    </source>
</evidence>
<dbReference type="PANTHER" id="PTHR13943:SF77">
    <property type="entry name" value="LRAT DOMAIN-CONTAINING PROTEIN"/>
    <property type="match status" value="1"/>
</dbReference>
<dbReference type="GeneID" id="110989105"/>
<dbReference type="PANTHER" id="PTHR13943">
    <property type="entry name" value="HRAS-LIKE SUPPRESSOR - RELATED"/>
    <property type="match status" value="1"/>
</dbReference>
<evidence type="ECO:0000256" key="2">
    <source>
        <dbReference type="ARBA" id="ARBA00022679"/>
    </source>
</evidence>
<dbReference type="RefSeq" id="XP_022108931.1">
    <property type="nucleotide sequence ID" value="XM_022253239.1"/>
</dbReference>
<protein>
    <submittedName>
        <fullName evidence="8">Phospholipid-metabolizing enzyme A-C1-like</fullName>
    </submittedName>
</protein>
<dbReference type="GO" id="GO:0016410">
    <property type="term" value="F:N-acyltransferase activity"/>
    <property type="evidence" value="ECO:0007669"/>
    <property type="project" value="TreeGrafter"/>
</dbReference>
<evidence type="ECO:0000259" key="6">
    <source>
        <dbReference type="PROSITE" id="PS51934"/>
    </source>
</evidence>
<dbReference type="Proteomes" id="UP000694845">
    <property type="component" value="Unplaced"/>
</dbReference>
<keyword evidence="3" id="KW-0378">Hydrolase</keyword>
<feature type="domain" description="LRAT" evidence="6">
    <location>
        <begin position="34"/>
        <end position="161"/>
    </location>
</feature>
<organism evidence="7 8">
    <name type="scientific">Acanthaster planci</name>
    <name type="common">Crown-of-thorns starfish</name>
    <dbReference type="NCBI Taxonomy" id="133434"/>
    <lineage>
        <taxon>Eukaryota</taxon>
        <taxon>Metazoa</taxon>
        <taxon>Echinodermata</taxon>
        <taxon>Eleutherozoa</taxon>
        <taxon>Asterozoa</taxon>
        <taxon>Asteroidea</taxon>
        <taxon>Valvatacea</taxon>
        <taxon>Valvatida</taxon>
        <taxon>Acanthasteridae</taxon>
        <taxon>Acanthaster</taxon>
    </lineage>
</organism>
<dbReference type="AlphaFoldDB" id="A0A8B7ZZB9"/>
<name>A0A8B7ZZB9_ACAPL</name>
<reference evidence="8" key="1">
    <citation type="submission" date="2025-08" db="UniProtKB">
        <authorList>
            <consortium name="RefSeq"/>
        </authorList>
    </citation>
    <scope>IDENTIFICATION</scope>
</reference>
<dbReference type="PROSITE" id="PS51934">
    <property type="entry name" value="LRAT"/>
    <property type="match status" value="1"/>
</dbReference>
<accession>A0A8B7ZZB9</accession>
<keyword evidence="2" id="KW-0808">Transferase</keyword>
<keyword evidence="5" id="KW-0812">Transmembrane</keyword>
<dbReference type="Gene3D" id="3.90.1720.10">
    <property type="entry name" value="endopeptidase domain like (from Nostoc punctiforme)"/>
    <property type="match status" value="1"/>
</dbReference>
<keyword evidence="7" id="KW-1185">Reference proteome</keyword>
<dbReference type="GO" id="GO:0004623">
    <property type="term" value="F:phospholipase A2 activity"/>
    <property type="evidence" value="ECO:0007669"/>
    <property type="project" value="TreeGrafter"/>
</dbReference>
<evidence type="ECO:0000256" key="1">
    <source>
        <dbReference type="ARBA" id="ARBA00007824"/>
    </source>
</evidence>
<evidence type="ECO:0000256" key="5">
    <source>
        <dbReference type="SAM" id="Phobius"/>
    </source>
</evidence>
<proteinExistence type="inferred from homology"/>
<feature type="transmembrane region" description="Helical" evidence="5">
    <location>
        <begin position="168"/>
        <end position="188"/>
    </location>
</feature>
<gene>
    <name evidence="8" type="primary">LOC110989105</name>
</gene>
<dbReference type="InterPro" id="IPR007053">
    <property type="entry name" value="LRAT_dom"/>
</dbReference>
<dbReference type="GO" id="GO:0005737">
    <property type="term" value="C:cytoplasm"/>
    <property type="evidence" value="ECO:0007669"/>
    <property type="project" value="TreeGrafter"/>
</dbReference>
<keyword evidence="4" id="KW-0443">Lipid metabolism</keyword>
<dbReference type="GO" id="GO:0008970">
    <property type="term" value="F:phospholipase A1 activity"/>
    <property type="evidence" value="ECO:0007669"/>
    <property type="project" value="TreeGrafter"/>
</dbReference>
<dbReference type="GO" id="GO:0070292">
    <property type="term" value="P:N-acylphosphatidylethanolamine metabolic process"/>
    <property type="evidence" value="ECO:0007669"/>
    <property type="project" value="TreeGrafter"/>
</dbReference>
<keyword evidence="5" id="KW-1133">Transmembrane helix</keyword>
<dbReference type="Pfam" id="PF04970">
    <property type="entry name" value="LRAT"/>
    <property type="match status" value="1"/>
</dbReference>
<evidence type="ECO:0000256" key="3">
    <source>
        <dbReference type="ARBA" id="ARBA00022801"/>
    </source>
</evidence>